<dbReference type="EMBL" id="SNRY01003555">
    <property type="protein sequence ID" value="KAA6320545.1"/>
    <property type="molecule type" value="Genomic_DNA"/>
</dbReference>
<gene>
    <name evidence="1" type="ORF">EZS27_029693</name>
</gene>
<proteinExistence type="predicted"/>
<reference evidence="1" key="1">
    <citation type="submission" date="2019-03" db="EMBL/GenBank/DDBJ databases">
        <title>Single cell metagenomics reveals metabolic interactions within the superorganism composed of flagellate Streblomastix strix and complex community of Bacteroidetes bacteria on its surface.</title>
        <authorList>
            <person name="Treitli S.C."/>
            <person name="Kolisko M."/>
            <person name="Husnik F."/>
            <person name="Keeling P."/>
            <person name="Hampl V."/>
        </authorList>
    </citation>
    <scope>NUCLEOTIDE SEQUENCE</scope>
    <source>
        <strain evidence="1">STM</strain>
    </source>
</reference>
<sequence>MNKLIIIAGIWFSISNVSGQTEVTTGISHGKDFGVVYMLPKTEIELEVKAVKVIYTPGKFSKYADRYLRQTNISHEAEIYWLLTDVSARTIGLPNKEQTYFVKMKDRSVAPLIELTADGVIQSINVSYERKQKENTVATIIPKKKKANPHSFFTEEISMTNSSAKMAELIAKEIYNIRESKNTLLRGQADYIPQDGAQLKLMLDNLNEQEEALLTMFLGIEEREEKSYTFRITPNKEKKNEVVFRFSKKLGIVTADNLAGEPIYLNLKDLESIIIPQQTKKKNDTNGIAYNVPGRAAMTLTKGAEILYKNELPITQFGIVEYLAPTLFNGKSTIKVIFNETTGGLTKVDR</sequence>
<organism evidence="1">
    <name type="scientific">termite gut metagenome</name>
    <dbReference type="NCBI Taxonomy" id="433724"/>
    <lineage>
        <taxon>unclassified sequences</taxon>
        <taxon>metagenomes</taxon>
        <taxon>organismal metagenomes</taxon>
    </lineage>
</organism>
<dbReference type="Pfam" id="PF16115">
    <property type="entry name" value="DUF4831"/>
    <property type="match status" value="1"/>
</dbReference>
<evidence type="ECO:0000313" key="1">
    <source>
        <dbReference type="EMBL" id="KAA6320545.1"/>
    </source>
</evidence>
<evidence type="ECO:0008006" key="2">
    <source>
        <dbReference type="Google" id="ProtNLM"/>
    </source>
</evidence>
<comment type="caution">
    <text evidence="1">The sequence shown here is derived from an EMBL/GenBank/DDBJ whole genome shotgun (WGS) entry which is preliminary data.</text>
</comment>
<dbReference type="InterPro" id="IPR032265">
    <property type="entry name" value="DUF4831"/>
</dbReference>
<protein>
    <recommendedName>
        <fullName evidence="2">DUF4831 family protein</fullName>
    </recommendedName>
</protein>
<accession>A0A5J4QG41</accession>
<dbReference type="AlphaFoldDB" id="A0A5J4QG41"/>
<name>A0A5J4QG41_9ZZZZ</name>